<dbReference type="EnsemblMetazoa" id="AATE010661-RA">
    <property type="protein sequence ID" value="AATE010661-PA.1"/>
    <property type="gene ID" value="AATE010661"/>
</dbReference>
<evidence type="ECO:0000313" key="2">
    <source>
        <dbReference type="EnsemblMetazoa" id="AATE010661-PA.1"/>
    </source>
</evidence>
<feature type="compositionally biased region" description="Pro residues" evidence="1">
    <location>
        <begin position="124"/>
        <end position="156"/>
    </location>
</feature>
<dbReference type="VEuPathDB" id="VectorBase:AATE010661"/>
<accession>A0A182J3H8</accession>
<name>A0A182J3H8_ANOAO</name>
<feature type="region of interest" description="Disordered" evidence="1">
    <location>
        <begin position="120"/>
        <end position="162"/>
    </location>
</feature>
<dbReference type="AlphaFoldDB" id="A0A182J3H8"/>
<protein>
    <submittedName>
        <fullName evidence="2">Uncharacterized protein</fullName>
    </submittedName>
</protein>
<organism evidence="2">
    <name type="scientific">Anopheles atroparvus</name>
    <name type="common">European mosquito</name>
    <dbReference type="NCBI Taxonomy" id="41427"/>
    <lineage>
        <taxon>Eukaryota</taxon>
        <taxon>Metazoa</taxon>
        <taxon>Ecdysozoa</taxon>
        <taxon>Arthropoda</taxon>
        <taxon>Hexapoda</taxon>
        <taxon>Insecta</taxon>
        <taxon>Pterygota</taxon>
        <taxon>Neoptera</taxon>
        <taxon>Endopterygota</taxon>
        <taxon>Diptera</taxon>
        <taxon>Nematocera</taxon>
        <taxon>Culicoidea</taxon>
        <taxon>Culicidae</taxon>
        <taxon>Anophelinae</taxon>
        <taxon>Anopheles</taxon>
    </lineage>
</organism>
<evidence type="ECO:0000256" key="1">
    <source>
        <dbReference type="SAM" id="MobiDB-lite"/>
    </source>
</evidence>
<feature type="region of interest" description="Disordered" evidence="1">
    <location>
        <begin position="1"/>
        <end position="22"/>
    </location>
</feature>
<proteinExistence type="predicted"/>
<sequence>MQSPQNGRTRYMVKNGSQQKMNPPTMMPSVLAAFVSMRKRFTCTFRCFLPSFLDEFGERSRDTPTGASLNTLLRRLLICCDICSPLATDTWCGLTGTTLPLDAREIEICGLAGPSPPTLLSGPLPLPRGPLPPPASARPGPPVWLRPEPPAPPPLPITTDEPSSDIRTAFCARIVDSISEATPLPRCIRSVKLSSRFFLPPTINSGPDVGNGTIGTVRREPGESEVEKCGTINRPIAAGSGGFSVMDKEKL</sequence>
<reference evidence="2" key="1">
    <citation type="submission" date="2022-08" db="UniProtKB">
        <authorList>
            <consortium name="EnsemblMetazoa"/>
        </authorList>
    </citation>
    <scope>IDENTIFICATION</scope>
    <source>
        <strain evidence="2">EBRO</strain>
    </source>
</reference>